<organism evidence="13 14">
    <name type="scientific">Inhella inkyongensis</name>
    <dbReference type="NCBI Taxonomy" id="392593"/>
    <lineage>
        <taxon>Bacteria</taxon>
        <taxon>Pseudomonadati</taxon>
        <taxon>Pseudomonadota</taxon>
        <taxon>Betaproteobacteria</taxon>
        <taxon>Burkholderiales</taxon>
        <taxon>Sphaerotilaceae</taxon>
        <taxon>Inhella</taxon>
    </lineage>
</organism>
<evidence type="ECO:0000256" key="4">
    <source>
        <dbReference type="ARBA" id="ARBA00022475"/>
    </source>
</evidence>
<evidence type="ECO:0000256" key="11">
    <source>
        <dbReference type="SAM" id="SignalP"/>
    </source>
</evidence>
<dbReference type="AlphaFoldDB" id="A0A840S7S5"/>
<dbReference type="Gene3D" id="1.10.40.60">
    <property type="entry name" value="EpsJ-like"/>
    <property type="match status" value="1"/>
</dbReference>
<keyword evidence="5" id="KW-0997">Cell inner membrane</keyword>
<evidence type="ECO:0000256" key="5">
    <source>
        <dbReference type="ARBA" id="ARBA00022519"/>
    </source>
</evidence>
<feature type="domain" description="T2SS protein K first SAM-like" evidence="12">
    <location>
        <begin position="100"/>
        <end position="172"/>
    </location>
</feature>
<evidence type="ECO:0000259" key="12">
    <source>
        <dbReference type="Pfam" id="PF21687"/>
    </source>
</evidence>
<sequence>MAMVLWVLAGLSVVAAAVASHTYTNAQSVKALRDRVQAERAFVSTRSRVGLLMATGAPQFHSFNGPRGRLFVDGRTLAASDSEWVTVQDARGLVNLMKSNESTLQKLIQLCGAAETEAESLKDSLLDYVDSDDLKRIRGAESFEYRRASQPPPRNSPLLSVDELWRVQGFPAVKDAWTKSDCHKISILQGDGVLNHNTAPAAVLELTGMTKEGALAFVQAREDGLSEALPQARGADSSNPFTWQGSGYVGRAARVTHQLQNVEWCLSYTLELSPSRTAPPWVLHELRVSSCPDRSTRPAAALPAPDHQALEQDPTSQNAVPRLPFNLR</sequence>
<gene>
    <name evidence="13" type="ORF">HNQ51_001803</name>
</gene>
<evidence type="ECO:0000256" key="2">
    <source>
        <dbReference type="ARBA" id="ARBA00007246"/>
    </source>
</evidence>
<feature type="region of interest" description="Disordered" evidence="10">
    <location>
        <begin position="293"/>
        <end position="328"/>
    </location>
</feature>
<dbReference type="PANTHER" id="PTHR38831">
    <property type="entry name" value="TYPE II SECRETION SYSTEM PROTEIN K"/>
    <property type="match status" value="1"/>
</dbReference>
<protein>
    <recommendedName>
        <fullName evidence="12">T2SS protein K first SAM-like domain-containing protein</fullName>
    </recommendedName>
</protein>
<evidence type="ECO:0000313" key="13">
    <source>
        <dbReference type="EMBL" id="MBB5204489.1"/>
    </source>
</evidence>
<keyword evidence="4" id="KW-1003">Cell membrane</keyword>
<keyword evidence="14" id="KW-1185">Reference proteome</keyword>
<reference evidence="13 14" key="1">
    <citation type="submission" date="2020-08" db="EMBL/GenBank/DDBJ databases">
        <title>Genomic Encyclopedia of Type Strains, Phase IV (KMG-IV): sequencing the most valuable type-strain genomes for metagenomic binning, comparative biology and taxonomic classification.</title>
        <authorList>
            <person name="Goeker M."/>
        </authorList>
    </citation>
    <scope>NUCLEOTIDE SEQUENCE [LARGE SCALE GENOMIC DNA]</scope>
    <source>
        <strain evidence="13 14">DSM 23958</strain>
    </source>
</reference>
<dbReference type="InterPro" id="IPR038072">
    <property type="entry name" value="GspK_central_sf"/>
</dbReference>
<comment type="caution">
    <text evidence="13">The sequence shown here is derived from an EMBL/GenBank/DDBJ whole genome shotgun (WGS) entry which is preliminary data.</text>
</comment>
<dbReference type="Proteomes" id="UP000554837">
    <property type="component" value="Unassembled WGS sequence"/>
</dbReference>
<proteinExistence type="inferred from homology"/>
<comment type="similarity">
    <text evidence="2">Belongs to the GSP K family.</text>
</comment>
<keyword evidence="3" id="KW-0813">Transport</keyword>
<dbReference type="GO" id="GO:0005886">
    <property type="term" value="C:plasma membrane"/>
    <property type="evidence" value="ECO:0007669"/>
    <property type="project" value="UniProtKB-SubCell"/>
</dbReference>
<dbReference type="SUPFAM" id="SSF158544">
    <property type="entry name" value="GspK insert domain-like"/>
    <property type="match status" value="1"/>
</dbReference>
<dbReference type="EMBL" id="JACHHO010000002">
    <property type="protein sequence ID" value="MBB5204489.1"/>
    <property type="molecule type" value="Genomic_DNA"/>
</dbReference>
<evidence type="ECO:0000256" key="6">
    <source>
        <dbReference type="ARBA" id="ARBA00022692"/>
    </source>
</evidence>
<keyword evidence="6" id="KW-0812">Transmembrane</keyword>
<feature type="signal peptide" evidence="11">
    <location>
        <begin position="1"/>
        <end position="26"/>
    </location>
</feature>
<keyword evidence="8" id="KW-1133">Transmembrane helix</keyword>
<dbReference type="Pfam" id="PF21687">
    <property type="entry name" value="T2SSK_1st"/>
    <property type="match status" value="1"/>
</dbReference>
<evidence type="ECO:0000313" key="14">
    <source>
        <dbReference type="Proteomes" id="UP000554837"/>
    </source>
</evidence>
<evidence type="ECO:0000256" key="1">
    <source>
        <dbReference type="ARBA" id="ARBA00004533"/>
    </source>
</evidence>
<dbReference type="InterPro" id="IPR005628">
    <property type="entry name" value="GspK"/>
</dbReference>
<comment type="subcellular location">
    <subcellularLocation>
        <location evidence="1">Cell inner membrane</location>
    </subcellularLocation>
</comment>
<evidence type="ECO:0000256" key="10">
    <source>
        <dbReference type="SAM" id="MobiDB-lite"/>
    </source>
</evidence>
<name>A0A840S7S5_9BURK</name>
<evidence type="ECO:0000256" key="9">
    <source>
        <dbReference type="ARBA" id="ARBA00023136"/>
    </source>
</evidence>
<dbReference type="InterPro" id="IPR049031">
    <property type="entry name" value="T2SSK_SAM-like_1st"/>
</dbReference>
<keyword evidence="9" id="KW-0472">Membrane</keyword>
<feature type="chain" id="PRO_5032834809" description="T2SS protein K first SAM-like domain-containing protein" evidence="11">
    <location>
        <begin position="27"/>
        <end position="328"/>
    </location>
</feature>
<dbReference type="PANTHER" id="PTHR38831:SF1">
    <property type="entry name" value="TYPE II SECRETION SYSTEM PROTEIN K-RELATED"/>
    <property type="match status" value="1"/>
</dbReference>
<evidence type="ECO:0000256" key="3">
    <source>
        <dbReference type="ARBA" id="ARBA00022448"/>
    </source>
</evidence>
<evidence type="ECO:0000256" key="8">
    <source>
        <dbReference type="ARBA" id="ARBA00022989"/>
    </source>
</evidence>
<accession>A0A840S7S5</accession>
<dbReference type="GO" id="GO:0009306">
    <property type="term" value="P:protein secretion"/>
    <property type="evidence" value="ECO:0007669"/>
    <property type="project" value="InterPro"/>
</dbReference>
<keyword evidence="11" id="KW-0732">Signal</keyword>
<evidence type="ECO:0000256" key="7">
    <source>
        <dbReference type="ARBA" id="ARBA00022927"/>
    </source>
</evidence>
<keyword evidence="7" id="KW-0653">Protein transport</keyword>